<reference evidence="3 4" key="1">
    <citation type="submission" date="2015-05" db="EMBL/GenBank/DDBJ databases">
        <title>Distinctive expansion of gene families associated with plant cell wall degradation and secondary metabolism in the genomes of grapevine trunk pathogens.</title>
        <authorList>
            <person name="Lawrence D.P."/>
            <person name="Travadon R."/>
            <person name="Rolshausen P.E."/>
            <person name="Baumgartner K."/>
        </authorList>
    </citation>
    <scope>NUCLEOTIDE SEQUENCE [LARGE SCALE GENOMIC DNA]</scope>
    <source>
        <strain evidence="3">UCRPC4</strain>
    </source>
</reference>
<protein>
    <submittedName>
        <fullName evidence="3">Putative oxidoreductase family protein</fullName>
    </submittedName>
</protein>
<keyword evidence="4" id="KW-1185">Reference proteome</keyword>
<dbReference type="Proteomes" id="UP000053317">
    <property type="component" value="Unassembled WGS sequence"/>
</dbReference>
<dbReference type="GO" id="GO:0000166">
    <property type="term" value="F:nucleotide binding"/>
    <property type="evidence" value="ECO:0007669"/>
    <property type="project" value="InterPro"/>
</dbReference>
<dbReference type="InterPro" id="IPR000683">
    <property type="entry name" value="Gfo/Idh/MocA-like_OxRdtase_N"/>
</dbReference>
<reference evidence="3 4" key="2">
    <citation type="submission" date="2015-05" db="EMBL/GenBank/DDBJ databases">
        <authorList>
            <person name="Morales-Cruz A."/>
            <person name="Amrine K.C."/>
            <person name="Cantu D."/>
        </authorList>
    </citation>
    <scope>NUCLEOTIDE SEQUENCE [LARGE SCALE GENOMIC DNA]</scope>
    <source>
        <strain evidence="3">UCRPC4</strain>
    </source>
</reference>
<dbReference type="PANTHER" id="PTHR43708">
    <property type="entry name" value="CONSERVED EXPRESSED OXIDOREDUCTASE (EUROFUNG)"/>
    <property type="match status" value="1"/>
</dbReference>
<dbReference type="AlphaFoldDB" id="A0A0G2GCS2"/>
<dbReference type="PANTHER" id="PTHR43708:SF1">
    <property type="entry name" value="GALACTOSE_LACTOSE METABOLISM REGULATORY PROTEIN GAL80"/>
    <property type="match status" value="1"/>
</dbReference>
<dbReference type="SUPFAM" id="SSF55347">
    <property type="entry name" value="Glyceraldehyde-3-phosphate dehydrogenase-like, C-terminal domain"/>
    <property type="match status" value="1"/>
</dbReference>
<dbReference type="Pfam" id="PF22685">
    <property type="entry name" value="Gal80p_C-like"/>
    <property type="match status" value="1"/>
</dbReference>
<evidence type="ECO:0000259" key="2">
    <source>
        <dbReference type="Pfam" id="PF22685"/>
    </source>
</evidence>
<feature type="domain" description="Gal80p-like C-terminal" evidence="2">
    <location>
        <begin position="151"/>
        <end position="311"/>
    </location>
</feature>
<dbReference type="OrthoDB" id="64915at2759"/>
<dbReference type="EMBL" id="LCWF01000205">
    <property type="protein sequence ID" value="KKY14865.1"/>
    <property type="molecule type" value="Genomic_DNA"/>
</dbReference>
<dbReference type="Gene3D" id="3.30.360.10">
    <property type="entry name" value="Dihydrodipicolinate Reductase, domain 2"/>
    <property type="match status" value="1"/>
</dbReference>
<proteinExistence type="predicted"/>
<evidence type="ECO:0000313" key="3">
    <source>
        <dbReference type="EMBL" id="KKY14865.1"/>
    </source>
</evidence>
<name>A0A0G2GCS2_PHACM</name>
<accession>A0A0G2GCS2</accession>
<dbReference type="InterPro" id="IPR055080">
    <property type="entry name" value="Gal80p-like_C"/>
</dbReference>
<organism evidence="3 4">
    <name type="scientific">Phaeomoniella chlamydospora</name>
    <name type="common">Phaeoacremonium chlamydosporum</name>
    <dbReference type="NCBI Taxonomy" id="158046"/>
    <lineage>
        <taxon>Eukaryota</taxon>
        <taxon>Fungi</taxon>
        <taxon>Dikarya</taxon>
        <taxon>Ascomycota</taxon>
        <taxon>Pezizomycotina</taxon>
        <taxon>Eurotiomycetes</taxon>
        <taxon>Chaetothyriomycetidae</taxon>
        <taxon>Phaeomoniellales</taxon>
        <taxon>Phaeomoniellaceae</taxon>
        <taxon>Phaeomoniella</taxon>
    </lineage>
</organism>
<evidence type="ECO:0000259" key="1">
    <source>
        <dbReference type="Pfam" id="PF01408"/>
    </source>
</evidence>
<dbReference type="InterPro" id="IPR036291">
    <property type="entry name" value="NAD(P)-bd_dom_sf"/>
</dbReference>
<dbReference type="Gene3D" id="3.40.50.720">
    <property type="entry name" value="NAD(P)-binding Rossmann-like Domain"/>
    <property type="match status" value="1"/>
</dbReference>
<sequence>MSQPNRPIRVALIGLNAPYNNTSNPATGTSWAAAAHLPYLTWSPKYEIVALQNSSVEKAVISRNIYGLDESKVKVYGRAEDVANDPDVDLVVTSIRVDKHANSVIPSIQAGKDVFVEWPLEANPLKAGELTDLVKRYGVRNIVGLQGGKSPVVKKMKELIEQGAIGRVEASNVVAKAYGGSTMASHVDYFVDKEVGGNILTIAFGHALECILEALGDIKTYSSLLVNQYPEVDIIDSSTGDIKEKGRKNTVPNQIVFDGILSSGAVLTLKMHGGTQVSTNLSARGSGSQTSGNGSPMLDWRIFGSKGEIRVIGHSTWSLNTGSKDFRVELWSAESGQTALIDVGEDELAALPVPARNIGRLYEAFAAGEGYPDFEKALKRHDLIENMYRQNKM</sequence>
<dbReference type="SUPFAM" id="SSF51735">
    <property type="entry name" value="NAD(P)-binding Rossmann-fold domains"/>
    <property type="match status" value="1"/>
</dbReference>
<evidence type="ECO:0000313" key="4">
    <source>
        <dbReference type="Proteomes" id="UP000053317"/>
    </source>
</evidence>
<feature type="domain" description="Gfo/Idh/MocA-like oxidoreductase N-terminal" evidence="1">
    <location>
        <begin position="28"/>
        <end position="144"/>
    </location>
</feature>
<comment type="caution">
    <text evidence="3">The sequence shown here is derived from an EMBL/GenBank/DDBJ whole genome shotgun (WGS) entry which is preliminary data.</text>
</comment>
<dbReference type="Pfam" id="PF01408">
    <property type="entry name" value="GFO_IDH_MocA"/>
    <property type="match status" value="1"/>
</dbReference>
<gene>
    <name evidence="3" type="ORF">UCRPC4_g06632</name>
</gene>
<dbReference type="InterPro" id="IPR051317">
    <property type="entry name" value="Gfo/Idh/MocA_oxidoreduct"/>
</dbReference>